<evidence type="ECO:0000313" key="1">
    <source>
        <dbReference type="EMBL" id="AHJ12456.1"/>
    </source>
</evidence>
<dbReference type="Proteomes" id="UP000019322">
    <property type="component" value="Chromosome"/>
</dbReference>
<sequence length="120" mass="14149">MPIDANDIDKYIFDPNNPKQCKAYKLLLSCAKKNPFVYISSDFLTIDFEKAILEGGFKDELWDEPEGYENLNIVEKVKVYKNLLTQKDYFNYIDTLKIDADALTYRKLFNTFFDYKFANP</sequence>
<proteinExistence type="predicted"/>
<reference evidence="1 2" key="1">
    <citation type="journal article" date="2014" name="Environ. Microbiol.">
        <title>Insights into organohalide respiration and the versatile catabolism of Sulfurospirillum multivorans gained from comparative genomics and physiological studies.</title>
        <authorList>
            <person name="Goris T."/>
            <person name="Schubert T."/>
            <person name="Gadkari J."/>
            <person name="Wubet T."/>
            <person name="Tarkka M."/>
            <person name="Buscot F."/>
            <person name="Adrian L."/>
            <person name="Diekert G."/>
        </authorList>
    </citation>
    <scope>NUCLEOTIDE SEQUENCE [LARGE SCALE GENOMIC DNA]</scope>
    <source>
        <strain evidence="2">DM 12446 / JCM 15788 / NBRC 109480</strain>
    </source>
</reference>
<dbReference type="KEGG" id="smul:SMUL_1193"/>
<accession>A0AA86AKN8</accession>
<evidence type="ECO:0000313" key="2">
    <source>
        <dbReference type="Proteomes" id="UP000019322"/>
    </source>
</evidence>
<organism evidence="1 2">
    <name type="scientific">Sulfurospirillum multivorans (strain DM 12446 / JCM 15788 / NBRC 109480)</name>
    <dbReference type="NCBI Taxonomy" id="1150621"/>
    <lineage>
        <taxon>Bacteria</taxon>
        <taxon>Pseudomonadati</taxon>
        <taxon>Campylobacterota</taxon>
        <taxon>Epsilonproteobacteria</taxon>
        <taxon>Campylobacterales</taxon>
        <taxon>Sulfurospirillaceae</taxon>
        <taxon>Sulfurospirillum</taxon>
    </lineage>
</organism>
<dbReference type="AlphaFoldDB" id="A0AA86AKN8"/>
<gene>
    <name evidence="1" type="ORF">SMUL_1193</name>
</gene>
<protein>
    <submittedName>
        <fullName evidence="1">Uncharacterized protein</fullName>
    </submittedName>
</protein>
<dbReference type="EMBL" id="CP007201">
    <property type="protein sequence ID" value="AHJ12456.1"/>
    <property type="molecule type" value="Genomic_DNA"/>
</dbReference>
<dbReference type="RefSeq" id="WP_025344341.1">
    <property type="nucleotide sequence ID" value="NZ_CP007201.1"/>
</dbReference>
<name>A0AA86AKN8_SULMK</name>